<dbReference type="Pfam" id="PF08550">
    <property type="entry name" value="GATA_AreA"/>
    <property type="match status" value="1"/>
</dbReference>
<evidence type="ECO:0000256" key="6">
    <source>
        <dbReference type="ARBA" id="ARBA00023163"/>
    </source>
</evidence>
<evidence type="ECO:0000256" key="8">
    <source>
        <dbReference type="PROSITE-ProRule" id="PRU00094"/>
    </source>
</evidence>
<dbReference type="Gene3D" id="3.30.50.10">
    <property type="entry name" value="Erythroid Transcription Factor GATA-1, subunit A"/>
    <property type="match status" value="1"/>
</dbReference>
<dbReference type="GO" id="GO:0000978">
    <property type="term" value="F:RNA polymerase II cis-regulatory region sequence-specific DNA binding"/>
    <property type="evidence" value="ECO:0007669"/>
    <property type="project" value="TreeGrafter"/>
</dbReference>
<evidence type="ECO:0000256" key="2">
    <source>
        <dbReference type="ARBA" id="ARBA00022723"/>
    </source>
</evidence>
<reference evidence="11 12" key="3">
    <citation type="journal article" date="2015" name="Genome Announc.">
        <title>Draft Genome Sequence of the Archiascomycetous Yeast Saitoella complicata.</title>
        <authorList>
            <person name="Yamauchi K."/>
            <person name="Kondo S."/>
            <person name="Hamamoto M."/>
            <person name="Takahashi Y."/>
            <person name="Ogura Y."/>
            <person name="Hayashi T."/>
            <person name="Nishida H."/>
        </authorList>
    </citation>
    <scope>NUCLEOTIDE SEQUENCE [LARGE SCALE GENOMIC DNA]</scope>
    <source>
        <strain evidence="11 12">NRRL Y-17804</strain>
    </source>
</reference>
<feature type="compositionally biased region" description="Low complexity" evidence="9">
    <location>
        <begin position="796"/>
        <end position="808"/>
    </location>
</feature>
<feature type="compositionally biased region" description="Polar residues" evidence="9">
    <location>
        <begin position="681"/>
        <end position="692"/>
    </location>
</feature>
<keyword evidence="7" id="KW-0539">Nucleus</keyword>
<feature type="compositionally biased region" description="Low complexity" evidence="9">
    <location>
        <begin position="693"/>
        <end position="708"/>
    </location>
</feature>
<dbReference type="GO" id="GO:0045944">
    <property type="term" value="P:positive regulation of transcription by RNA polymerase II"/>
    <property type="evidence" value="ECO:0007669"/>
    <property type="project" value="TreeGrafter"/>
</dbReference>
<dbReference type="GO" id="GO:0005634">
    <property type="term" value="C:nucleus"/>
    <property type="evidence" value="ECO:0007669"/>
    <property type="project" value="UniProtKB-SubCell"/>
</dbReference>
<feature type="compositionally biased region" description="Basic and acidic residues" evidence="9">
    <location>
        <begin position="55"/>
        <end position="72"/>
    </location>
</feature>
<keyword evidence="3 8" id="KW-0863">Zinc-finger</keyword>
<feature type="region of interest" description="Disordered" evidence="9">
    <location>
        <begin position="53"/>
        <end position="72"/>
    </location>
</feature>
<dbReference type="InterPro" id="IPR013860">
    <property type="entry name" value="AreA_GATA"/>
</dbReference>
<comment type="caution">
    <text evidence="11">The sequence shown here is derived from an EMBL/GenBank/DDBJ whole genome shotgun (WGS) entry which is preliminary data.</text>
</comment>
<dbReference type="GO" id="GO:0001227">
    <property type="term" value="F:DNA-binding transcription repressor activity, RNA polymerase II-specific"/>
    <property type="evidence" value="ECO:0007669"/>
    <property type="project" value="UniProtKB-ARBA"/>
</dbReference>
<evidence type="ECO:0000313" key="11">
    <source>
        <dbReference type="EMBL" id="GAO47771.1"/>
    </source>
</evidence>
<dbReference type="OMA" id="WRMMAMS"/>
<feature type="compositionally biased region" description="Low complexity" evidence="9">
    <location>
        <begin position="626"/>
        <end position="639"/>
    </location>
</feature>
<dbReference type="InterPro" id="IPR039355">
    <property type="entry name" value="Transcription_factor_GATA"/>
</dbReference>
<evidence type="ECO:0000256" key="1">
    <source>
        <dbReference type="ARBA" id="ARBA00004123"/>
    </source>
</evidence>
<feature type="domain" description="GATA-type" evidence="10">
    <location>
        <begin position="625"/>
        <end position="678"/>
    </location>
</feature>
<evidence type="ECO:0000256" key="7">
    <source>
        <dbReference type="ARBA" id="ARBA00023242"/>
    </source>
</evidence>
<dbReference type="AlphaFoldDB" id="A0A0E9NDG4"/>
<feature type="region of interest" description="Disordered" evidence="9">
    <location>
        <begin position="675"/>
        <end position="722"/>
    </location>
</feature>
<evidence type="ECO:0000256" key="4">
    <source>
        <dbReference type="ARBA" id="ARBA00022833"/>
    </source>
</evidence>
<dbReference type="SMART" id="SM00401">
    <property type="entry name" value="ZnF_GATA"/>
    <property type="match status" value="1"/>
</dbReference>
<dbReference type="STRING" id="698492.A0A0E9NDG4"/>
<dbReference type="FunFam" id="3.30.50.10:FF:000007">
    <property type="entry name" value="Nitrogen regulatory AreA, N-terminal"/>
    <property type="match status" value="1"/>
</dbReference>
<name>A0A0E9NDG4_SAICN</name>
<dbReference type="PROSITE" id="PS00344">
    <property type="entry name" value="GATA_ZN_FINGER_1"/>
    <property type="match status" value="1"/>
</dbReference>
<evidence type="ECO:0000259" key="10">
    <source>
        <dbReference type="PROSITE" id="PS50114"/>
    </source>
</evidence>
<reference evidence="11 12" key="2">
    <citation type="journal article" date="2014" name="J. Gen. Appl. Microbiol.">
        <title>The early diverging ascomycetous budding yeast Saitoella complicata has three histone deacetylases belonging to the Clr6, Hos2, and Rpd3 lineages.</title>
        <authorList>
            <person name="Nishida H."/>
            <person name="Matsumoto T."/>
            <person name="Kondo S."/>
            <person name="Hamamoto M."/>
            <person name="Yoshikawa H."/>
        </authorList>
    </citation>
    <scope>NUCLEOTIDE SEQUENCE [LARGE SCALE GENOMIC DNA]</scope>
    <source>
        <strain evidence="11 12">NRRL Y-17804</strain>
    </source>
</reference>
<keyword evidence="5" id="KW-0805">Transcription regulation</keyword>
<dbReference type="Proteomes" id="UP000033140">
    <property type="component" value="Unassembled WGS sequence"/>
</dbReference>
<dbReference type="InterPro" id="IPR000679">
    <property type="entry name" value="Znf_GATA"/>
</dbReference>
<keyword evidence="2" id="KW-0479">Metal-binding</keyword>
<dbReference type="CDD" id="cd00202">
    <property type="entry name" value="ZnF_GATA"/>
    <property type="match status" value="1"/>
</dbReference>
<dbReference type="SUPFAM" id="SSF57716">
    <property type="entry name" value="Glucocorticoid receptor-like (DNA-binding domain)"/>
    <property type="match status" value="1"/>
</dbReference>
<keyword evidence="4" id="KW-0862">Zinc</keyword>
<gene>
    <name evidence="11" type="ORF">G7K_1969-t1</name>
</gene>
<sequence>MQGGATEEEMAMAKEDPLAAQVWRMYAKAKTALPNSARMENLTWRMMAMNLRKKKEAEERAGRSAEASRRNSIEHATVSASISSSFGNNYTNNDPDAMFVDDLVNMSPSGTMSPLEENHSTSQAIPIGAGSRGSLPPLKEGEVLEHTQMETVSQGRPEYSYLHHALKGTDMDPSKQNRKRAADFSPKVAPVAPLASITIPNDPEVEPTVYNLEPPDAPPSFPLQTSHPGNFPYGLDPLAMEGPEGIITPHPGSIPSQNAFSFSNSFHQPSSFPQMCNSLSSSVQSEQVFSPPGSQPTSRVSTPYAMQETADSMYFPSYPQDHSVSSSVNMPFGSHHMSGSFMPGSAQSGFDMNMVFSPQDNEVYIPGDGGASAPTSLPTSQYGSPIAEFPQHVNPRQVLTGGFGGAPHRNVTFGFGDEEENDDGSGARGRGSRSSSGTTTPNQQYGDFQFNVPKKPESQPMAQPMVNPRFGTAMGIDTSRSSSFSASYGRSPTVSSFAAMHTQPNPTRKVTIAAPDDMRPMPTTAPHRRTGSISAGAGRSRKAAIQRTNSTPNTMAMAKEAMSAAAKRAQSNPCSPPEVHRSLPPGTASGTGSAGASSQGASPASASDKNTPPADTKAEKAGKSQNGVTSCTNCGTTTTPLWRRNPEGQPLCNACGLFLKLHGVVRPLSLKTDVIKKRNRGNPSSSNTAAPQSGSGPVAVPGAGAGSRAAKKPISRKNSAGSITGNLAQSLKMTSLSSSPALSMSMGQSNTAAIAIPASTSPDDNVSMPTSLPGSFGAHHTNSFIGSYQSQHHHMPPQSQPQSLQHTPTPTPTPTPAQYVVHKRQRTDQTREEAMHGTEMEMADDNGAQFASMSMPNSMPANMGAMHMPGGQGHGAGAGGPGADEWEWLTMVM</sequence>
<evidence type="ECO:0000256" key="9">
    <source>
        <dbReference type="SAM" id="MobiDB-lite"/>
    </source>
</evidence>
<feature type="compositionally biased region" description="Low complexity" evidence="9">
    <location>
        <begin position="584"/>
        <end position="607"/>
    </location>
</feature>
<dbReference type="EMBL" id="BACD03000011">
    <property type="protein sequence ID" value="GAO47771.1"/>
    <property type="molecule type" value="Genomic_DNA"/>
</dbReference>
<dbReference type="PANTHER" id="PTHR10071:SF281">
    <property type="entry name" value="BOX A-BINDING FACTOR-RELATED"/>
    <property type="match status" value="1"/>
</dbReference>
<dbReference type="InterPro" id="IPR013088">
    <property type="entry name" value="Znf_NHR/GATA"/>
</dbReference>
<feature type="region of interest" description="Disordered" evidence="9">
    <location>
        <begin position="757"/>
        <end position="831"/>
    </location>
</feature>
<feature type="region of interest" description="Disordered" evidence="9">
    <location>
        <begin position="400"/>
        <end position="468"/>
    </location>
</feature>
<evidence type="ECO:0000256" key="3">
    <source>
        <dbReference type="ARBA" id="ARBA00022771"/>
    </source>
</evidence>
<dbReference type="GO" id="GO:0008270">
    <property type="term" value="F:zinc ion binding"/>
    <property type="evidence" value="ECO:0007669"/>
    <property type="project" value="UniProtKB-KW"/>
</dbReference>
<feature type="compositionally biased region" description="Polar residues" evidence="9">
    <location>
        <begin position="758"/>
        <end position="773"/>
    </location>
</feature>
<dbReference type="PRINTS" id="PR00619">
    <property type="entry name" value="GATAZNFINGER"/>
</dbReference>
<feature type="region of interest" description="Disordered" evidence="9">
    <location>
        <begin position="510"/>
        <end position="647"/>
    </location>
</feature>
<proteinExistence type="predicted"/>
<dbReference type="PROSITE" id="PS50114">
    <property type="entry name" value="GATA_ZN_FINGER_2"/>
    <property type="match status" value="1"/>
</dbReference>
<organism evidence="11 12">
    <name type="scientific">Saitoella complicata (strain BCRC 22490 / CBS 7301 / JCM 7358 / NBRC 10748 / NRRL Y-17804)</name>
    <dbReference type="NCBI Taxonomy" id="698492"/>
    <lineage>
        <taxon>Eukaryota</taxon>
        <taxon>Fungi</taxon>
        <taxon>Dikarya</taxon>
        <taxon>Ascomycota</taxon>
        <taxon>Taphrinomycotina</taxon>
        <taxon>Taphrinomycotina incertae sedis</taxon>
        <taxon>Saitoella</taxon>
    </lineage>
</organism>
<keyword evidence="12" id="KW-1185">Reference proteome</keyword>
<dbReference type="Pfam" id="PF00320">
    <property type="entry name" value="GATA"/>
    <property type="match status" value="1"/>
</dbReference>
<keyword evidence="6" id="KW-0804">Transcription</keyword>
<protein>
    <recommendedName>
        <fullName evidence="10">GATA-type domain-containing protein</fullName>
    </recommendedName>
</protein>
<evidence type="ECO:0000256" key="5">
    <source>
        <dbReference type="ARBA" id="ARBA00023015"/>
    </source>
</evidence>
<accession>A0A0E9NDG4</accession>
<comment type="subcellular location">
    <subcellularLocation>
        <location evidence="1">Nucleus</location>
    </subcellularLocation>
</comment>
<reference evidence="11 12" key="1">
    <citation type="journal article" date="2011" name="J. Gen. Appl. Microbiol.">
        <title>Draft genome sequencing of the enigmatic yeast Saitoella complicata.</title>
        <authorList>
            <person name="Nishida H."/>
            <person name="Hamamoto M."/>
            <person name="Sugiyama J."/>
        </authorList>
    </citation>
    <scope>NUCLEOTIDE SEQUENCE [LARGE SCALE GENOMIC DNA]</scope>
    <source>
        <strain evidence="11 12">NRRL Y-17804</strain>
    </source>
</reference>
<dbReference type="PANTHER" id="PTHR10071">
    <property type="entry name" value="TRANSCRIPTION FACTOR GATA FAMILY MEMBER"/>
    <property type="match status" value="1"/>
</dbReference>
<evidence type="ECO:0000313" key="12">
    <source>
        <dbReference type="Proteomes" id="UP000033140"/>
    </source>
</evidence>
<feature type="compositionally biased region" description="Low complexity" evidence="9">
    <location>
        <begin position="555"/>
        <end position="569"/>
    </location>
</feature>